<protein>
    <recommendedName>
        <fullName evidence="9">TRAP transporter small permease protein</fullName>
    </recommendedName>
</protein>
<dbReference type="PANTHER" id="PTHR35011:SF2">
    <property type="entry name" value="2,3-DIKETO-L-GULONATE TRAP TRANSPORTER SMALL PERMEASE PROTEIN YIAM"/>
    <property type="match status" value="1"/>
</dbReference>
<feature type="transmembrane region" description="Helical" evidence="9">
    <location>
        <begin position="137"/>
        <end position="157"/>
    </location>
</feature>
<dbReference type="GO" id="GO:0015740">
    <property type="term" value="P:C4-dicarboxylate transport"/>
    <property type="evidence" value="ECO:0007669"/>
    <property type="project" value="TreeGrafter"/>
</dbReference>
<feature type="transmembrane region" description="Helical" evidence="9">
    <location>
        <begin position="53"/>
        <end position="74"/>
    </location>
</feature>
<dbReference type="EMBL" id="QPMH01000027">
    <property type="protein sequence ID" value="RDD60435.1"/>
    <property type="molecule type" value="Genomic_DNA"/>
</dbReference>
<comment type="similarity">
    <text evidence="8 9">Belongs to the TRAP transporter small permease family.</text>
</comment>
<evidence type="ECO:0000256" key="8">
    <source>
        <dbReference type="ARBA" id="ARBA00038436"/>
    </source>
</evidence>
<accession>A0A369T7V5</accession>
<feature type="transmembrane region" description="Helical" evidence="9">
    <location>
        <begin position="21"/>
        <end position="47"/>
    </location>
</feature>
<evidence type="ECO:0000313" key="11">
    <source>
        <dbReference type="EMBL" id="RDD60435.1"/>
    </source>
</evidence>
<gene>
    <name evidence="11" type="ORF">DRB17_18185</name>
</gene>
<keyword evidence="12" id="KW-1185">Reference proteome</keyword>
<keyword evidence="7 9" id="KW-0472">Membrane</keyword>
<dbReference type="PANTHER" id="PTHR35011">
    <property type="entry name" value="2,3-DIKETO-L-GULONATE TRAP TRANSPORTER SMALL PERMEASE PROTEIN YIAM"/>
    <property type="match status" value="1"/>
</dbReference>
<reference evidence="11 12" key="1">
    <citation type="submission" date="2018-07" db="EMBL/GenBank/DDBJ databases">
        <title>Venubactetium sediminum gen. nov., sp. nov., isolated from a marine solar saltern.</title>
        <authorList>
            <person name="Wang S."/>
        </authorList>
    </citation>
    <scope>NUCLEOTIDE SEQUENCE [LARGE SCALE GENOMIC DNA]</scope>
    <source>
        <strain evidence="11 12">WD2A32</strain>
    </source>
</reference>
<comment type="subcellular location">
    <subcellularLocation>
        <location evidence="1 9">Cell inner membrane</location>
        <topology evidence="1 9">Multi-pass membrane protein</topology>
    </subcellularLocation>
</comment>
<feature type="domain" description="Tripartite ATP-independent periplasmic transporters DctQ component" evidence="10">
    <location>
        <begin position="33"/>
        <end position="163"/>
    </location>
</feature>
<feature type="transmembrane region" description="Helical" evidence="9">
    <location>
        <begin position="95"/>
        <end position="117"/>
    </location>
</feature>
<evidence type="ECO:0000256" key="6">
    <source>
        <dbReference type="ARBA" id="ARBA00022989"/>
    </source>
</evidence>
<comment type="caution">
    <text evidence="11">The sequence shown here is derived from an EMBL/GenBank/DDBJ whole genome shotgun (WGS) entry which is preliminary data.</text>
</comment>
<comment type="function">
    <text evidence="9">Part of the tripartite ATP-independent periplasmic (TRAP) transport system.</text>
</comment>
<evidence type="ECO:0000256" key="2">
    <source>
        <dbReference type="ARBA" id="ARBA00022448"/>
    </source>
</evidence>
<dbReference type="GO" id="GO:0005886">
    <property type="term" value="C:plasma membrane"/>
    <property type="evidence" value="ECO:0007669"/>
    <property type="project" value="UniProtKB-SubCell"/>
</dbReference>
<dbReference type="AlphaFoldDB" id="A0A369T7V5"/>
<dbReference type="InterPro" id="IPR007387">
    <property type="entry name" value="TRAP_DctQ"/>
</dbReference>
<dbReference type="GO" id="GO:0022857">
    <property type="term" value="F:transmembrane transporter activity"/>
    <property type="evidence" value="ECO:0007669"/>
    <property type="project" value="UniProtKB-UniRule"/>
</dbReference>
<dbReference type="InterPro" id="IPR055348">
    <property type="entry name" value="DctQ"/>
</dbReference>
<name>A0A369T7V5_9PROT</name>
<dbReference type="Proteomes" id="UP000253941">
    <property type="component" value="Unassembled WGS sequence"/>
</dbReference>
<evidence type="ECO:0000313" key="12">
    <source>
        <dbReference type="Proteomes" id="UP000253941"/>
    </source>
</evidence>
<keyword evidence="6 9" id="KW-1133">Transmembrane helix</keyword>
<dbReference type="Pfam" id="PF04290">
    <property type="entry name" value="DctQ"/>
    <property type="match status" value="1"/>
</dbReference>
<evidence type="ECO:0000256" key="7">
    <source>
        <dbReference type="ARBA" id="ARBA00023136"/>
    </source>
</evidence>
<comment type="subunit">
    <text evidence="9">The complex comprises the extracytoplasmic solute receptor protein and the two transmembrane proteins.</text>
</comment>
<evidence type="ECO:0000256" key="4">
    <source>
        <dbReference type="ARBA" id="ARBA00022519"/>
    </source>
</evidence>
<evidence type="ECO:0000256" key="5">
    <source>
        <dbReference type="ARBA" id="ARBA00022692"/>
    </source>
</evidence>
<evidence type="ECO:0000256" key="9">
    <source>
        <dbReference type="RuleBase" id="RU369079"/>
    </source>
</evidence>
<proteinExistence type="inferred from homology"/>
<keyword evidence="3" id="KW-1003">Cell membrane</keyword>
<keyword evidence="5 9" id="KW-0812">Transmembrane</keyword>
<dbReference type="RefSeq" id="WP_114583651.1">
    <property type="nucleotide sequence ID" value="NZ_QPMH01000027.1"/>
</dbReference>
<organism evidence="11 12">
    <name type="scientific">Ferruginivarius sediminum</name>
    <dbReference type="NCBI Taxonomy" id="2661937"/>
    <lineage>
        <taxon>Bacteria</taxon>
        <taxon>Pseudomonadati</taxon>
        <taxon>Pseudomonadota</taxon>
        <taxon>Alphaproteobacteria</taxon>
        <taxon>Rhodospirillales</taxon>
        <taxon>Rhodospirillaceae</taxon>
        <taxon>Ferruginivarius</taxon>
    </lineage>
</organism>
<sequence length="177" mass="19074">MKAITRGLGALLRSHDRLADLTYGLSILAVAAIALVTSLEVVMRYAFNAPLGWSGDSVMVALSVLTFLAVPRITRENAHVAMTFAVDGAPPPVRVALARLGNAAGFAVCGICGWYGADAALQHYQTGVQMITVTAWPKWWVTGTIAYGLLSAALYFLRHLLEAPRDAREHEWTGTYS</sequence>
<evidence type="ECO:0000259" key="10">
    <source>
        <dbReference type="Pfam" id="PF04290"/>
    </source>
</evidence>
<keyword evidence="2 9" id="KW-0813">Transport</keyword>
<evidence type="ECO:0000256" key="1">
    <source>
        <dbReference type="ARBA" id="ARBA00004429"/>
    </source>
</evidence>
<evidence type="ECO:0000256" key="3">
    <source>
        <dbReference type="ARBA" id="ARBA00022475"/>
    </source>
</evidence>
<keyword evidence="4 9" id="KW-0997">Cell inner membrane</keyword>